<dbReference type="SUPFAM" id="SSF52038">
    <property type="entry name" value="Barstar-related"/>
    <property type="match status" value="1"/>
</dbReference>
<protein>
    <recommendedName>
        <fullName evidence="2">Barstar (barnase inhibitor) domain-containing protein</fullName>
    </recommendedName>
</protein>
<organism evidence="3 4">
    <name type="scientific">Methyloversatilis universalis (strain ATCC BAA-1314 / DSM 25237 / JCM 13912 / CCUG 52030 / FAM5)</name>
    <dbReference type="NCBI Taxonomy" id="1000565"/>
    <lineage>
        <taxon>Bacteria</taxon>
        <taxon>Pseudomonadati</taxon>
        <taxon>Pseudomonadota</taxon>
        <taxon>Betaproteobacteria</taxon>
        <taxon>Nitrosomonadales</taxon>
        <taxon>Sterolibacteriaceae</taxon>
        <taxon>Methyloversatilis</taxon>
    </lineage>
</organism>
<evidence type="ECO:0000256" key="1">
    <source>
        <dbReference type="ARBA" id="ARBA00006845"/>
    </source>
</evidence>
<comment type="similarity">
    <text evidence="1">Belongs to the barstar family.</text>
</comment>
<dbReference type="AlphaFoldDB" id="F5RF26"/>
<dbReference type="eggNOG" id="COG2732">
    <property type="taxonomic scope" value="Bacteria"/>
</dbReference>
<feature type="domain" description="Barstar (barnase inhibitor)" evidence="2">
    <location>
        <begin position="45"/>
        <end position="138"/>
    </location>
</feature>
<proteinExistence type="inferred from homology"/>
<dbReference type="Proteomes" id="UP000005019">
    <property type="component" value="Unassembled WGS sequence"/>
</dbReference>
<evidence type="ECO:0000259" key="2">
    <source>
        <dbReference type="Pfam" id="PF01337"/>
    </source>
</evidence>
<dbReference type="InterPro" id="IPR035905">
    <property type="entry name" value="Barstar-like_sf"/>
</dbReference>
<dbReference type="RefSeq" id="WP_008062932.1">
    <property type="nucleotide sequence ID" value="NZ_AFHG01000053.1"/>
</dbReference>
<keyword evidence="4" id="KW-1185">Reference proteome</keyword>
<comment type="caution">
    <text evidence="3">The sequence shown here is derived from an EMBL/GenBank/DDBJ whole genome shotgun (WGS) entry which is preliminary data.</text>
</comment>
<evidence type="ECO:0000313" key="3">
    <source>
        <dbReference type="EMBL" id="EGK70682.1"/>
    </source>
</evidence>
<dbReference type="InterPro" id="IPR000468">
    <property type="entry name" value="Barstar"/>
</dbReference>
<name>F5RF26_METUF</name>
<accession>F5RF26</accession>
<dbReference type="Gene3D" id="3.30.370.10">
    <property type="entry name" value="Barstar-like"/>
    <property type="match status" value="1"/>
</dbReference>
<dbReference type="EMBL" id="AFHG01000053">
    <property type="protein sequence ID" value="EGK70682.1"/>
    <property type="molecule type" value="Genomic_DNA"/>
</dbReference>
<dbReference type="OrthoDB" id="5295683at2"/>
<dbReference type="Pfam" id="PF01337">
    <property type="entry name" value="Barstar"/>
    <property type="match status" value="1"/>
</dbReference>
<sequence>MSALPPADSMQARLADAARSGVFSAQPAAAARAARVAEQAGLLLIGIDLKDTRDQASLLQALADTLGFPDTFGHNLDALGDSLGDLSWLPESRGYLLHLSNCAKPVERCKDDFDALVGVLNDAADEWRGRGTPFWVLIDQPHSRSRPFMASA</sequence>
<reference evidence="3 4" key="1">
    <citation type="journal article" date="2011" name="J. Bacteriol.">
        <title>Genome sequence of Methyloversatilis universalis FAM5T, a methylotrophic representative of the order Rhodocyclales.</title>
        <authorList>
            <person name="Kittichotirat W."/>
            <person name="Good N.M."/>
            <person name="Hall R."/>
            <person name="Bringel F."/>
            <person name="Lajus A."/>
            <person name="Medigue C."/>
            <person name="Smalley N.E."/>
            <person name="Beck D."/>
            <person name="Bumgarner R."/>
            <person name="Vuilleumier S."/>
            <person name="Kalyuzhnaya M.G."/>
        </authorList>
    </citation>
    <scope>NUCLEOTIDE SEQUENCE [LARGE SCALE GENOMIC DNA]</scope>
    <source>
        <strain evidence="4">ATCC BAA-1314 / JCM 13912 / FAM5</strain>
    </source>
</reference>
<dbReference type="STRING" id="1000565.METUNv1_02903"/>
<evidence type="ECO:0000313" key="4">
    <source>
        <dbReference type="Proteomes" id="UP000005019"/>
    </source>
</evidence>
<gene>
    <name evidence="3" type="ORF">METUNv1_02903</name>
</gene>